<dbReference type="Gene3D" id="1.20.1560.10">
    <property type="entry name" value="ABC transporter type 1, transmembrane domain"/>
    <property type="match status" value="2"/>
</dbReference>
<dbReference type="InterPro" id="IPR039421">
    <property type="entry name" value="Type_1_exporter"/>
</dbReference>
<accession>A0AAN6QHI8</accession>
<dbReference type="FunFam" id="3.40.50.300:FF:000913">
    <property type="entry name" value="ABC multidrug transporter SitT"/>
    <property type="match status" value="1"/>
</dbReference>
<evidence type="ECO:0000256" key="3">
    <source>
        <dbReference type="ARBA" id="ARBA00007577"/>
    </source>
</evidence>
<dbReference type="GeneID" id="89936896"/>
<feature type="transmembrane region" description="Helical" evidence="13">
    <location>
        <begin position="715"/>
        <end position="738"/>
    </location>
</feature>
<dbReference type="SUPFAM" id="SSF52540">
    <property type="entry name" value="P-loop containing nucleoside triphosphate hydrolases"/>
    <property type="match status" value="2"/>
</dbReference>
<feature type="transmembrane region" description="Helical" evidence="13">
    <location>
        <begin position="758"/>
        <end position="785"/>
    </location>
</feature>
<dbReference type="GO" id="GO:0005524">
    <property type="term" value="F:ATP binding"/>
    <property type="evidence" value="ECO:0007669"/>
    <property type="project" value="UniProtKB-KW"/>
</dbReference>
<gene>
    <name evidence="16" type="ORF">N656DRAFT_738742</name>
</gene>
<dbReference type="InterPro" id="IPR003439">
    <property type="entry name" value="ABC_transporter-like_ATP-bd"/>
</dbReference>
<dbReference type="Gene3D" id="3.40.50.300">
    <property type="entry name" value="P-loop containing nucleotide triphosphate hydrolases"/>
    <property type="match status" value="2"/>
</dbReference>
<dbReference type="SUPFAM" id="SSF90123">
    <property type="entry name" value="ABC transporter transmembrane region"/>
    <property type="match status" value="2"/>
</dbReference>
<keyword evidence="4" id="KW-0813">Transport</keyword>
<feature type="transmembrane region" description="Helical" evidence="13">
    <location>
        <begin position="109"/>
        <end position="134"/>
    </location>
</feature>
<feature type="domain" description="ABC transmembrane type-1" evidence="15">
    <location>
        <begin position="63"/>
        <end position="353"/>
    </location>
</feature>
<evidence type="ECO:0000256" key="4">
    <source>
        <dbReference type="ARBA" id="ARBA00022448"/>
    </source>
</evidence>
<evidence type="ECO:0000256" key="11">
    <source>
        <dbReference type="ARBA" id="ARBA00023180"/>
    </source>
</evidence>
<dbReference type="PANTHER" id="PTHR43394:SF27">
    <property type="entry name" value="ATP-DEPENDENT TRANSLOCASE ABCB1-LIKE"/>
    <property type="match status" value="1"/>
</dbReference>
<feature type="transmembrane region" description="Helical" evidence="13">
    <location>
        <begin position="861"/>
        <end position="881"/>
    </location>
</feature>
<evidence type="ECO:0000256" key="8">
    <source>
        <dbReference type="ARBA" id="ARBA00022840"/>
    </source>
</evidence>
<name>A0AAN6QHI8_9PEZI</name>
<feature type="region of interest" description="Disordered" evidence="12">
    <location>
        <begin position="1"/>
        <end position="39"/>
    </location>
</feature>
<dbReference type="GO" id="GO:0015421">
    <property type="term" value="F:ABC-type oligopeptide transporter activity"/>
    <property type="evidence" value="ECO:0007669"/>
    <property type="project" value="TreeGrafter"/>
</dbReference>
<feature type="transmembrane region" description="Helical" evidence="13">
    <location>
        <begin position="325"/>
        <end position="347"/>
    </location>
</feature>
<evidence type="ECO:0000313" key="16">
    <source>
        <dbReference type="EMBL" id="KAK4108889.1"/>
    </source>
</evidence>
<reference evidence="16" key="2">
    <citation type="submission" date="2023-05" db="EMBL/GenBank/DDBJ databases">
        <authorList>
            <consortium name="Lawrence Berkeley National Laboratory"/>
            <person name="Steindorff A."/>
            <person name="Hensen N."/>
            <person name="Bonometti L."/>
            <person name="Westerberg I."/>
            <person name="Brannstrom I.O."/>
            <person name="Guillou S."/>
            <person name="Cros-Aarteil S."/>
            <person name="Calhoun S."/>
            <person name="Haridas S."/>
            <person name="Kuo A."/>
            <person name="Mondo S."/>
            <person name="Pangilinan J."/>
            <person name="Riley R."/>
            <person name="Labutti K."/>
            <person name="Andreopoulos B."/>
            <person name="Lipzen A."/>
            <person name="Chen C."/>
            <person name="Yanf M."/>
            <person name="Daum C."/>
            <person name="Ng V."/>
            <person name="Clum A."/>
            <person name="Ohm R."/>
            <person name="Martin F."/>
            <person name="Silar P."/>
            <person name="Natvig D."/>
            <person name="Lalanne C."/>
            <person name="Gautier V."/>
            <person name="Ament-Velasquez S.L."/>
            <person name="Kruys A."/>
            <person name="Hutchinson M.I."/>
            <person name="Powell A.J."/>
            <person name="Barry K."/>
            <person name="Miller A.N."/>
            <person name="Grigoriev I.V."/>
            <person name="Debuchy R."/>
            <person name="Gladieux P."/>
            <person name="Thoren M.H."/>
            <person name="Johannesson H."/>
        </authorList>
    </citation>
    <scope>NUCLEOTIDE SEQUENCE</scope>
    <source>
        <strain evidence="16">CBS 508.74</strain>
    </source>
</reference>
<dbReference type="FunFam" id="3.40.50.300:FF:001530">
    <property type="entry name" value="ABC multidrug transporter (Eurofung)"/>
    <property type="match status" value="1"/>
</dbReference>
<keyword evidence="7" id="KW-0547">Nucleotide-binding</keyword>
<dbReference type="CDD" id="cd18577">
    <property type="entry name" value="ABC_6TM_Pgp_ABCB1_D1_like"/>
    <property type="match status" value="1"/>
</dbReference>
<dbReference type="SMART" id="SM00382">
    <property type="entry name" value="AAA"/>
    <property type="match status" value="2"/>
</dbReference>
<keyword evidence="8" id="KW-0067">ATP-binding</keyword>
<evidence type="ECO:0000259" key="14">
    <source>
        <dbReference type="PROSITE" id="PS50893"/>
    </source>
</evidence>
<dbReference type="GO" id="GO:0005743">
    <property type="term" value="C:mitochondrial inner membrane"/>
    <property type="evidence" value="ECO:0007669"/>
    <property type="project" value="TreeGrafter"/>
</dbReference>
<feature type="domain" description="ABC transporter" evidence="14">
    <location>
        <begin position="388"/>
        <end position="633"/>
    </location>
</feature>
<dbReference type="InterPro" id="IPR036640">
    <property type="entry name" value="ABC1_TM_sf"/>
</dbReference>
<feature type="transmembrane region" description="Helical" evidence="13">
    <location>
        <begin position="976"/>
        <end position="997"/>
    </location>
</feature>
<keyword evidence="5 13" id="KW-0812">Transmembrane</keyword>
<evidence type="ECO:0000256" key="7">
    <source>
        <dbReference type="ARBA" id="ARBA00022741"/>
    </source>
</evidence>
<proteinExistence type="inferred from homology"/>
<sequence length="1303" mass="141705">MAVATKDDDSSGPPFPEKGGSASPVPVVQEAQQKEEEGSEDAWSAYWRVFRYAGTFELVFQGIAVVAAIASGAGIALQNLIFGQFVTVITDYVSESSTRDVFLDDVASLALYLVYLGIGRFVLSYSYNFLLTFAGHRIVRNIRRAYLKAALSQEIAYFDLGTGGSIATQATSNGRLIQGGISEKLGLTFQGLSAFVASFIIAFVTQWKLTLIALFMAPTTIFVMAVVAFVQTGYETKILEAYAQANSFAEGVLASARTVHAFEMRARLVARFDEYLVEAHRWGDKISPLFGAMFSAEYTIIYLGFALTFWQGVHMLARGEITSSGQIFTVLLSVAIAAMNITMLAPYSIDFTRAASSAAQLFKLIDRESAINPFDASGEQPPPPSGLVEFEDVTFAYPTRPTVTVLDGFSLTVPAGKVTALVGPSGSGKSTIVGLIERWYNPRSGVIKLDGRPIDSLNLSWLRKNIRLVQQEPVLFRGSVFDNIAYGLVGTPWENSPREEQMARVQEAAKTAFAHDFISELPNGYDTEIGQRGSLLSGGQKQRIAIARSIVSHPKVLLLDEATSALDPHAEGVVQQALDKASEGRTTIVIAHKLATIRKADNIVVLSKGRIVEQGTHDSLVARNGVYAGLVRIQDLAVAARRGGEGADSDQEETASQQDQDRGNAELANTVTRYPTADQARMEAQRERDNFDHHKQLGLLQVIRRLVLWSLELKWWYLAVLVACIGGAVVLPGQAILLSRMMDVFTLTGDAMTQRGDFFAAMFVVLAGGCLVFYFAMGWAVNVVAQTLSHKLRRQIFHDMLRQDLQFFDRPENSTGALASRVDSNPQSVFELMGFNVGLILIAILNIVGCVILGIAHSWKLGLVVIFGGLPPLLGAGWLKIRLDMRLDNMTSKRYAASASIASEAMTAIRTVSSLAIEERVLELYTAELDHAVNWTVKPLAGVMVCFALTQSIEYWFMALGFWYGCRLVAFGETSMYNFFVTFMGVFFSGQATAQLFQFSTSITKGKVSANYIFWLSELQPTVRTTSDNRDRGPGSGGPIQLDSIRFSYPLRPDAVVLRGIDLEVKKGQFIAVVGASGCGKSTVIALLERFYDPSSGTIRIDDGILREINPRLYRRIVGLVQQEPTLFQGSIRENIALGVDDPSATAEADMAAAGVGVGHTPAVPDSEIEAALRAANAWDFVSSLPEGLSTAAGPNGTQLSGGQRQRIAIARALIRNPSILLLDEATSALDTESEKIVQGALAEAAKTGNRITVAVAHRLSTIKDADLICVFHRGRIVEKGTHEELIAQGGMYRKMCEAQALS</sequence>
<evidence type="ECO:0000313" key="17">
    <source>
        <dbReference type="Proteomes" id="UP001302812"/>
    </source>
</evidence>
<dbReference type="EMBL" id="MU853359">
    <property type="protein sequence ID" value="KAK4108889.1"/>
    <property type="molecule type" value="Genomic_DNA"/>
</dbReference>
<dbReference type="Proteomes" id="UP001302812">
    <property type="component" value="Unassembled WGS sequence"/>
</dbReference>
<feature type="transmembrane region" description="Helical" evidence="13">
    <location>
        <begin position="58"/>
        <end position="89"/>
    </location>
</feature>
<evidence type="ECO:0000256" key="1">
    <source>
        <dbReference type="ARBA" id="ARBA00004141"/>
    </source>
</evidence>
<feature type="transmembrane region" description="Helical" evidence="13">
    <location>
        <begin position="211"/>
        <end position="230"/>
    </location>
</feature>
<comment type="caution">
    <text evidence="16">The sequence shown here is derived from an EMBL/GenBank/DDBJ whole genome shotgun (WGS) entry which is preliminary data.</text>
</comment>
<dbReference type="InterPro" id="IPR017871">
    <property type="entry name" value="ABC_transporter-like_CS"/>
</dbReference>
<dbReference type="GO" id="GO:0012505">
    <property type="term" value="C:endomembrane system"/>
    <property type="evidence" value="ECO:0007669"/>
    <property type="project" value="UniProtKB-SubCell"/>
</dbReference>
<dbReference type="PANTHER" id="PTHR43394">
    <property type="entry name" value="ATP-DEPENDENT PERMEASE MDL1, MITOCHONDRIAL"/>
    <property type="match status" value="1"/>
</dbReference>
<dbReference type="PROSITE" id="PS00211">
    <property type="entry name" value="ABC_TRANSPORTER_1"/>
    <property type="match status" value="2"/>
</dbReference>
<dbReference type="PROSITE" id="PS50893">
    <property type="entry name" value="ABC_TRANSPORTER_2"/>
    <property type="match status" value="2"/>
</dbReference>
<feature type="region of interest" description="Disordered" evidence="12">
    <location>
        <begin position="642"/>
        <end position="667"/>
    </location>
</feature>
<evidence type="ECO:0000256" key="10">
    <source>
        <dbReference type="ARBA" id="ARBA00023136"/>
    </source>
</evidence>
<dbReference type="FunFam" id="1.20.1560.10:FF:000057">
    <property type="entry name" value="ABC multidrug transporter SitT"/>
    <property type="match status" value="1"/>
</dbReference>
<evidence type="ECO:0000256" key="5">
    <source>
        <dbReference type="ARBA" id="ARBA00022692"/>
    </source>
</evidence>
<feature type="transmembrane region" description="Helical" evidence="13">
    <location>
        <begin position="835"/>
        <end position="855"/>
    </location>
</feature>
<evidence type="ECO:0000256" key="13">
    <source>
        <dbReference type="SAM" id="Phobius"/>
    </source>
</evidence>
<keyword evidence="17" id="KW-1185">Reference proteome</keyword>
<evidence type="ECO:0000256" key="12">
    <source>
        <dbReference type="SAM" id="MobiDB-lite"/>
    </source>
</evidence>
<feature type="domain" description="ABC transporter" evidence="14">
    <location>
        <begin position="1040"/>
        <end position="1299"/>
    </location>
</feature>
<keyword evidence="6" id="KW-0677">Repeat</keyword>
<dbReference type="PROSITE" id="PS50929">
    <property type="entry name" value="ABC_TM1F"/>
    <property type="match status" value="2"/>
</dbReference>
<dbReference type="RefSeq" id="XP_064666459.1">
    <property type="nucleotide sequence ID" value="XM_064812771.1"/>
</dbReference>
<dbReference type="GO" id="GO:0016887">
    <property type="term" value="F:ATP hydrolysis activity"/>
    <property type="evidence" value="ECO:0007669"/>
    <property type="project" value="InterPro"/>
</dbReference>
<dbReference type="InterPro" id="IPR011527">
    <property type="entry name" value="ABC1_TM_dom"/>
</dbReference>
<dbReference type="CDD" id="cd18578">
    <property type="entry name" value="ABC_6TM_Pgp_ABCB1_D2_like"/>
    <property type="match status" value="1"/>
</dbReference>
<evidence type="ECO:0000256" key="2">
    <source>
        <dbReference type="ARBA" id="ARBA00004308"/>
    </source>
</evidence>
<dbReference type="GO" id="GO:0090374">
    <property type="term" value="P:oligopeptide export from mitochondrion"/>
    <property type="evidence" value="ECO:0007669"/>
    <property type="project" value="TreeGrafter"/>
</dbReference>
<dbReference type="CDD" id="cd03249">
    <property type="entry name" value="ABC_MTABC3_MDL1_MDL2"/>
    <property type="match status" value="2"/>
</dbReference>
<feature type="domain" description="ABC transmembrane type-1" evidence="15">
    <location>
        <begin position="718"/>
        <end position="1005"/>
    </location>
</feature>
<keyword evidence="9 13" id="KW-1133">Transmembrane helix</keyword>
<protein>
    <submittedName>
        <fullName evidence="16">ABC transporter</fullName>
    </submittedName>
</protein>
<organism evidence="16 17">
    <name type="scientific">Canariomyces notabilis</name>
    <dbReference type="NCBI Taxonomy" id="2074819"/>
    <lineage>
        <taxon>Eukaryota</taxon>
        <taxon>Fungi</taxon>
        <taxon>Dikarya</taxon>
        <taxon>Ascomycota</taxon>
        <taxon>Pezizomycotina</taxon>
        <taxon>Sordariomycetes</taxon>
        <taxon>Sordariomycetidae</taxon>
        <taxon>Sordariales</taxon>
        <taxon>Chaetomiaceae</taxon>
        <taxon>Canariomyces</taxon>
    </lineage>
</organism>
<evidence type="ECO:0000256" key="9">
    <source>
        <dbReference type="ARBA" id="ARBA00022989"/>
    </source>
</evidence>
<keyword evidence="10 13" id="KW-0472">Membrane</keyword>
<evidence type="ECO:0000256" key="6">
    <source>
        <dbReference type="ARBA" id="ARBA00022737"/>
    </source>
</evidence>
<comment type="similarity">
    <text evidence="3">Belongs to the ABC transporter superfamily. ABCB family. Multidrug resistance exporter (TC 3.A.1.201) subfamily.</text>
</comment>
<comment type="subcellular location">
    <subcellularLocation>
        <location evidence="2">Endomembrane system</location>
    </subcellularLocation>
    <subcellularLocation>
        <location evidence="1">Membrane</location>
        <topology evidence="1">Multi-pass membrane protein</topology>
    </subcellularLocation>
</comment>
<feature type="transmembrane region" description="Helical" evidence="13">
    <location>
        <begin position="289"/>
        <end position="313"/>
    </location>
</feature>
<dbReference type="InterPro" id="IPR027417">
    <property type="entry name" value="P-loop_NTPase"/>
</dbReference>
<keyword evidence="11" id="KW-0325">Glycoprotein</keyword>
<dbReference type="Pfam" id="PF00664">
    <property type="entry name" value="ABC_membrane"/>
    <property type="match status" value="2"/>
</dbReference>
<feature type="transmembrane region" description="Helical" evidence="13">
    <location>
        <begin position="185"/>
        <end position="205"/>
    </location>
</feature>
<reference evidence="16" key="1">
    <citation type="journal article" date="2023" name="Mol. Phylogenet. Evol.">
        <title>Genome-scale phylogeny and comparative genomics of the fungal order Sordariales.</title>
        <authorList>
            <person name="Hensen N."/>
            <person name="Bonometti L."/>
            <person name="Westerberg I."/>
            <person name="Brannstrom I.O."/>
            <person name="Guillou S."/>
            <person name="Cros-Aarteil S."/>
            <person name="Calhoun S."/>
            <person name="Haridas S."/>
            <person name="Kuo A."/>
            <person name="Mondo S."/>
            <person name="Pangilinan J."/>
            <person name="Riley R."/>
            <person name="LaButti K."/>
            <person name="Andreopoulos B."/>
            <person name="Lipzen A."/>
            <person name="Chen C."/>
            <person name="Yan M."/>
            <person name="Daum C."/>
            <person name="Ng V."/>
            <person name="Clum A."/>
            <person name="Steindorff A."/>
            <person name="Ohm R.A."/>
            <person name="Martin F."/>
            <person name="Silar P."/>
            <person name="Natvig D.O."/>
            <person name="Lalanne C."/>
            <person name="Gautier V."/>
            <person name="Ament-Velasquez S.L."/>
            <person name="Kruys A."/>
            <person name="Hutchinson M.I."/>
            <person name="Powell A.J."/>
            <person name="Barry K."/>
            <person name="Miller A.N."/>
            <person name="Grigoriev I.V."/>
            <person name="Debuchy R."/>
            <person name="Gladieux P."/>
            <person name="Hiltunen Thoren M."/>
            <person name="Johannesson H."/>
        </authorList>
    </citation>
    <scope>NUCLEOTIDE SEQUENCE</scope>
    <source>
        <strain evidence="16">CBS 508.74</strain>
    </source>
</reference>
<dbReference type="Pfam" id="PF00005">
    <property type="entry name" value="ABC_tran"/>
    <property type="match status" value="2"/>
</dbReference>
<dbReference type="InterPro" id="IPR003593">
    <property type="entry name" value="AAA+_ATPase"/>
</dbReference>
<evidence type="ECO:0000259" key="15">
    <source>
        <dbReference type="PROSITE" id="PS50929"/>
    </source>
</evidence>